<dbReference type="InterPro" id="IPR052181">
    <property type="entry name" value="5hmC_binding"/>
</dbReference>
<evidence type="ECO:0000256" key="1">
    <source>
        <dbReference type="ARBA" id="ARBA00004123"/>
    </source>
</evidence>
<dbReference type="InterPro" id="IPR002740">
    <property type="entry name" value="EVE_domain"/>
</dbReference>
<dbReference type="GO" id="GO:0005634">
    <property type="term" value="C:nucleus"/>
    <property type="evidence" value="ECO:0007669"/>
    <property type="project" value="UniProtKB-SubCell"/>
</dbReference>
<evidence type="ECO:0000313" key="5">
    <source>
        <dbReference type="EMBL" id="KAF2756266.1"/>
    </source>
</evidence>
<dbReference type="GeneID" id="54491152"/>
<evidence type="ECO:0000256" key="3">
    <source>
        <dbReference type="SAM" id="MobiDB-lite"/>
    </source>
</evidence>
<dbReference type="PANTHER" id="PTHR14087:SF7">
    <property type="entry name" value="THYMOCYTE NUCLEAR PROTEIN 1"/>
    <property type="match status" value="1"/>
</dbReference>
<feature type="domain" description="EVE" evidence="4">
    <location>
        <begin position="143"/>
        <end position="299"/>
    </location>
</feature>
<feature type="region of interest" description="Disordered" evidence="3">
    <location>
        <begin position="1"/>
        <end position="137"/>
    </location>
</feature>
<dbReference type="OrthoDB" id="41445at2759"/>
<dbReference type="SUPFAM" id="SSF88697">
    <property type="entry name" value="PUA domain-like"/>
    <property type="match status" value="1"/>
</dbReference>
<dbReference type="Proteomes" id="UP000799437">
    <property type="component" value="Unassembled WGS sequence"/>
</dbReference>
<dbReference type="Pfam" id="PF01878">
    <property type="entry name" value="EVE"/>
    <property type="match status" value="1"/>
</dbReference>
<dbReference type="InterPro" id="IPR047197">
    <property type="entry name" value="THYN1-like_EVE"/>
</dbReference>
<protein>
    <submittedName>
        <fullName evidence="5">DUF55-domain-containing protein</fullName>
    </submittedName>
</protein>
<keyword evidence="6" id="KW-1185">Reference proteome</keyword>
<evidence type="ECO:0000256" key="2">
    <source>
        <dbReference type="ARBA" id="ARBA00023242"/>
    </source>
</evidence>
<feature type="compositionally biased region" description="Low complexity" evidence="3">
    <location>
        <begin position="48"/>
        <end position="59"/>
    </location>
</feature>
<reference evidence="5" key="1">
    <citation type="journal article" date="2020" name="Stud. Mycol.">
        <title>101 Dothideomycetes genomes: a test case for predicting lifestyles and emergence of pathogens.</title>
        <authorList>
            <person name="Haridas S."/>
            <person name="Albert R."/>
            <person name="Binder M."/>
            <person name="Bloem J."/>
            <person name="Labutti K."/>
            <person name="Salamov A."/>
            <person name="Andreopoulos B."/>
            <person name="Baker S."/>
            <person name="Barry K."/>
            <person name="Bills G."/>
            <person name="Bluhm B."/>
            <person name="Cannon C."/>
            <person name="Castanera R."/>
            <person name="Culley D."/>
            <person name="Daum C."/>
            <person name="Ezra D."/>
            <person name="Gonzalez J."/>
            <person name="Henrissat B."/>
            <person name="Kuo A."/>
            <person name="Liang C."/>
            <person name="Lipzen A."/>
            <person name="Lutzoni F."/>
            <person name="Magnuson J."/>
            <person name="Mondo S."/>
            <person name="Nolan M."/>
            <person name="Ohm R."/>
            <person name="Pangilinan J."/>
            <person name="Park H.-J."/>
            <person name="Ramirez L."/>
            <person name="Alfaro M."/>
            <person name="Sun H."/>
            <person name="Tritt A."/>
            <person name="Yoshinaga Y."/>
            <person name="Zwiers L.-H."/>
            <person name="Turgeon B."/>
            <person name="Goodwin S."/>
            <person name="Spatafora J."/>
            <person name="Crous P."/>
            <person name="Grigoriev I."/>
        </authorList>
    </citation>
    <scope>NUCLEOTIDE SEQUENCE</scope>
    <source>
        <strain evidence="5">CBS 121739</strain>
    </source>
</reference>
<organism evidence="5 6">
    <name type="scientific">Pseudovirgaria hyperparasitica</name>
    <dbReference type="NCBI Taxonomy" id="470096"/>
    <lineage>
        <taxon>Eukaryota</taxon>
        <taxon>Fungi</taxon>
        <taxon>Dikarya</taxon>
        <taxon>Ascomycota</taxon>
        <taxon>Pezizomycotina</taxon>
        <taxon>Dothideomycetes</taxon>
        <taxon>Dothideomycetes incertae sedis</taxon>
        <taxon>Acrospermales</taxon>
        <taxon>Acrospermaceae</taxon>
        <taxon>Pseudovirgaria</taxon>
    </lineage>
</organism>
<dbReference type="FunFam" id="3.10.590.10:FF:000006">
    <property type="entry name" value="Chromosome 7, whole genome shotgun sequence"/>
    <property type="match status" value="1"/>
</dbReference>
<dbReference type="AlphaFoldDB" id="A0A6A6W2K7"/>
<name>A0A6A6W2K7_9PEZI</name>
<comment type="subcellular location">
    <subcellularLocation>
        <location evidence="1">Nucleus</location>
    </subcellularLocation>
</comment>
<gene>
    <name evidence="5" type="ORF">EJ05DRAFT_95826</name>
</gene>
<dbReference type="InterPro" id="IPR015947">
    <property type="entry name" value="PUA-like_sf"/>
</dbReference>
<dbReference type="RefSeq" id="XP_033598717.1">
    <property type="nucleotide sequence ID" value="XM_033750098.1"/>
</dbReference>
<dbReference type="CDD" id="cd21133">
    <property type="entry name" value="EVE"/>
    <property type="match status" value="1"/>
</dbReference>
<feature type="compositionally biased region" description="Low complexity" evidence="3">
    <location>
        <begin position="116"/>
        <end position="131"/>
    </location>
</feature>
<dbReference type="PANTHER" id="PTHR14087">
    <property type="entry name" value="THYMOCYTE NUCLEAR PROTEIN 1"/>
    <property type="match status" value="1"/>
</dbReference>
<dbReference type="EMBL" id="ML996576">
    <property type="protein sequence ID" value="KAF2756266.1"/>
    <property type="molecule type" value="Genomic_DNA"/>
</dbReference>
<keyword evidence="2" id="KW-0539">Nucleus</keyword>
<sequence>MAKTRKISKTSLKSAEPPPKRAGRPRKATVAIEKASTAEPPVRRSTRARSAAAPANKSLSPPPPLPQPPRPSSRKRKADESIEPPVLKKARGRPKVTSAKPVSKPKRGDTAVQKSTTKARAIATKPAAKEAAAPERDHDRETAFWLMKAEPDSRIVKGQDVAFSVDDLANCEHPESWDGVRNREARNNMQKMKKGDKAFFYHSNTRNPGIVGVMVIVEEAGVDSSAFDKEHPYYDAKSNPQSPTWYCVKVALEEKLKSLVSLDMLKAHRTGALSSMEALTKTRLSVQKVSPAEWEFVLSLAKDAAAAAAAEHEADLENAVESMSDLEELTGEEAAELPQVSNGDLQAELATADRMLAAADETVDNSEQHGVTQFSVNAISASALLEPHTYLATEEREEFTSINLLV</sequence>
<proteinExistence type="predicted"/>
<evidence type="ECO:0000313" key="6">
    <source>
        <dbReference type="Proteomes" id="UP000799437"/>
    </source>
</evidence>
<accession>A0A6A6W2K7</accession>
<evidence type="ECO:0000259" key="4">
    <source>
        <dbReference type="Pfam" id="PF01878"/>
    </source>
</evidence>
<dbReference type="Gene3D" id="3.10.590.10">
    <property type="entry name" value="ph1033 like domains"/>
    <property type="match status" value="1"/>
</dbReference>
<feature type="compositionally biased region" description="Pro residues" evidence="3">
    <location>
        <begin position="60"/>
        <end position="71"/>
    </location>
</feature>